<sequence>MNNSAMRSELLNIYTYLKYLSDTIDNLLEETPTEHIYQAAWLSKCLNLEEILTAFQNQMINKREKLNLVLQKALKELDTDVDTKIQINSIDKINNCESTKDIAIMNRLDQLSFKINTLDTNLVLFEQQLQESKNITEFTSNNCVNKMENIQNRIFTYFTNDLKGQLFDEMKKFKDKTELGQQDFISSTQSRLEAVISSMQQAVANAINELAINELKIKKKRGNKKSKIEEKSDKKGDNEPPNNKLPKWINYIDEVKKKMEEKGWSSHEVAERANINFSSFRKFQRKNPQLTTEIVNKILKLFEINY</sequence>
<feature type="compositionally biased region" description="Basic and acidic residues" evidence="1">
    <location>
        <begin position="226"/>
        <end position="238"/>
    </location>
</feature>
<dbReference type="EMBL" id="LR797362">
    <property type="protein sequence ID" value="CAB4210445.1"/>
    <property type="molecule type" value="Genomic_DNA"/>
</dbReference>
<dbReference type="EMBL" id="LR796840">
    <property type="protein sequence ID" value="CAB4168891.1"/>
    <property type="molecule type" value="Genomic_DNA"/>
</dbReference>
<gene>
    <name evidence="4" type="ORF">UFOVP1074_26</name>
    <name evidence="5" type="ORF">UFOVP1310_55</name>
    <name evidence="6" type="ORF">UFOVP1424_17</name>
    <name evidence="7" type="ORF">UFOVP1521_17</name>
    <name evidence="2" type="ORF">UFOVP899_12</name>
    <name evidence="3" type="ORF">UFOVP987_11</name>
</gene>
<dbReference type="EMBL" id="LR796935">
    <property type="protein sequence ID" value="CAB4176162.1"/>
    <property type="molecule type" value="Genomic_DNA"/>
</dbReference>
<evidence type="ECO:0000313" key="4">
    <source>
        <dbReference type="EMBL" id="CAB4180880.1"/>
    </source>
</evidence>
<evidence type="ECO:0000313" key="6">
    <source>
        <dbReference type="EMBL" id="CAB4210445.1"/>
    </source>
</evidence>
<dbReference type="InterPro" id="IPR001387">
    <property type="entry name" value="Cro/C1-type_HTH"/>
</dbReference>
<evidence type="ECO:0000256" key="1">
    <source>
        <dbReference type="SAM" id="MobiDB-lite"/>
    </source>
</evidence>
<dbReference type="SUPFAM" id="SSF47413">
    <property type="entry name" value="lambda repressor-like DNA-binding domains"/>
    <property type="match status" value="1"/>
</dbReference>
<evidence type="ECO:0000313" key="2">
    <source>
        <dbReference type="EMBL" id="CAB4168891.1"/>
    </source>
</evidence>
<evidence type="ECO:0000313" key="3">
    <source>
        <dbReference type="EMBL" id="CAB4176162.1"/>
    </source>
</evidence>
<dbReference type="GO" id="GO:0003677">
    <property type="term" value="F:DNA binding"/>
    <property type="evidence" value="ECO:0007669"/>
    <property type="project" value="InterPro"/>
</dbReference>
<protein>
    <submittedName>
        <fullName evidence="6">HTH_XRE domain containing protein</fullName>
    </submittedName>
</protein>
<accession>A0A6J5SA12</accession>
<evidence type="ECO:0000313" key="7">
    <source>
        <dbReference type="EMBL" id="CAB5227307.1"/>
    </source>
</evidence>
<dbReference type="EMBL" id="LR797006">
    <property type="protein sequence ID" value="CAB4180880.1"/>
    <property type="molecule type" value="Genomic_DNA"/>
</dbReference>
<proteinExistence type="predicted"/>
<reference evidence="6" key="1">
    <citation type="submission" date="2020-05" db="EMBL/GenBank/DDBJ databases">
        <authorList>
            <person name="Chiriac C."/>
            <person name="Salcher M."/>
            <person name="Ghai R."/>
            <person name="Kavagutti S V."/>
        </authorList>
    </citation>
    <scope>NUCLEOTIDE SEQUENCE</scope>
</reference>
<name>A0A6J5SA12_9CAUD</name>
<dbReference type="EMBL" id="LR798374">
    <property type="protein sequence ID" value="CAB5227307.1"/>
    <property type="molecule type" value="Genomic_DNA"/>
</dbReference>
<evidence type="ECO:0000313" key="5">
    <source>
        <dbReference type="EMBL" id="CAB4198305.1"/>
    </source>
</evidence>
<feature type="region of interest" description="Disordered" evidence="1">
    <location>
        <begin position="222"/>
        <end position="245"/>
    </location>
</feature>
<dbReference type="InterPro" id="IPR010982">
    <property type="entry name" value="Lambda_DNA-bd_dom_sf"/>
</dbReference>
<dbReference type="EMBL" id="LR797262">
    <property type="protein sequence ID" value="CAB4198305.1"/>
    <property type="molecule type" value="Genomic_DNA"/>
</dbReference>
<organism evidence="6">
    <name type="scientific">uncultured Caudovirales phage</name>
    <dbReference type="NCBI Taxonomy" id="2100421"/>
    <lineage>
        <taxon>Viruses</taxon>
        <taxon>Duplodnaviria</taxon>
        <taxon>Heunggongvirae</taxon>
        <taxon>Uroviricota</taxon>
        <taxon>Caudoviricetes</taxon>
        <taxon>Peduoviridae</taxon>
        <taxon>Maltschvirus</taxon>
        <taxon>Maltschvirus maltsch</taxon>
    </lineage>
</organism>
<dbReference type="CDD" id="cd00093">
    <property type="entry name" value="HTH_XRE"/>
    <property type="match status" value="1"/>
</dbReference>